<dbReference type="GO" id="GO:1901982">
    <property type="term" value="F:maltose binding"/>
    <property type="evidence" value="ECO:0007669"/>
    <property type="project" value="TreeGrafter"/>
</dbReference>
<dbReference type="Proteomes" id="UP000252415">
    <property type="component" value="Unassembled WGS sequence"/>
</dbReference>
<dbReference type="InterPro" id="IPR006059">
    <property type="entry name" value="SBP"/>
</dbReference>
<reference evidence="4 5" key="1">
    <citation type="submission" date="2018-07" db="EMBL/GenBank/DDBJ databases">
        <title>Genomic Encyclopedia of Type Strains, Phase III (KMG-III): the genomes of soil and plant-associated and newly described type strains.</title>
        <authorList>
            <person name="Whitman W."/>
        </authorList>
    </citation>
    <scope>NUCLEOTIDE SEQUENCE [LARGE SCALE GENOMIC DNA]</scope>
    <source>
        <strain evidence="4 5">CECT 7506</strain>
    </source>
</reference>
<evidence type="ECO:0000256" key="3">
    <source>
        <dbReference type="ARBA" id="ARBA00022729"/>
    </source>
</evidence>
<dbReference type="RefSeq" id="WP_181873544.1">
    <property type="nucleotide sequence ID" value="NZ_QPJD01000009.1"/>
</dbReference>
<sequence length="429" mass="48801">MSPRKYVPFIIGALLFAALMLIQFSGHTNPARVDKPDGKTTVQSAPGEHVIDQTSDIHVSVSLPSDQFRLLVGLNRNFMMKYPHIQVQLANEETEDRAYALWTEQSQQGTASDVMLLDNGFVIPFAVEGFLKPADSIMTGDMLSDQMMGLLDPLRWNGYLWGVPKDVNPYVVVWNGDLLTQAGLKEPPTDWAAYQTAAAKVMEWNAETSIVNWSAGDLYQQLVWLGTFQTDQSDHINLRKISEKQADQLKWFQAVERNVSRIRMQATGELNEALLGNKLLAAILPWDAFEKLSEKVRGKLVVDRNHILFPWLNGRSYVISSNSKVEEEAMLWIREMTDSNNQQVIYEQSGQLPARASLYASNSSIQSGQLRIPPAWWLKRLNAKQPDDQLAFPEPQWPVRWQQRERQWQLFSQQPLQIDAYINALTASE</sequence>
<dbReference type="GO" id="GO:0055052">
    <property type="term" value="C:ATP-binding cassette (ABC) transporter complex, substrate-binding subunit-containing"/>
    <property type="evidence" value="ECO:0007669"/>
    <property type="project" value="TreeGrafter"/>
</dbReference>
<dbReference type="GO" id="GO:0015768">
    <property type="term" value="P:maltose transport"/>
    <property type="evidence" value="ECO:0007669"/>
    <property type="project" value="TreeGrafter"/>
</dbReference>
<accession>A0A368W035</accession>
<comment type="caution">
    <text evidence="4">The sequence shown here is derived from an EMBL/GenBank/DDBJ whole genome shotgun (WGS) entry which is preliminary data.</text>
</comment>
<keyword evidence="5" id="KW-1185">Reference proteome</keyword>
<name>A0A368W035_9BACL</name>
<organism evidence="4 5">
    <name type="scientific">Paenibacillus prosopidis</name>
    <dbReference type="NCBI Taxonomy" id="630520"/>
    <lineage>
        <taxon>Bacteria</taxon>
        <taxon>Bacillati</taxon>
        <taxon>Bacillota</taxon>
        <taxon>Bacilli</taxon>
        <taxon>Bacillales</taxon>
        <taxon>Paenibacillaceae</taxon>
        <taxon>Paenibacillus</taxon>
    </lineage>
</organism>
<dbReference type="PANTHER" id="PTHR30061">
    <property type="entry name" value="MALTOSE-BINDING PERIPLASMIC PROTEIN"/>
    <property type="match status" value="1"/>
</dbReference>
<evidence type="ECO:0000256" key="2">
    <source>
        <dbReference type="ARBA" id="ARBA00022448"/>
    </source>
</evidence>
<gene>
    <name evidence="4" type="ORF">DFP97_109164</name>
</gene>
<dbReference type="Pfam" id="PF13416">
    <property type="entry name" value="SBP_bac_8"/>
    <property type="match status" value="1"/>
</dbReference>
<comment type="similarity">
    <text evidence="1">Belongs to the bacterial solute-binding protein 1 family.</text>
</comment>
<dbReference type="PANTHER" id="PTHR30061:SF50">
    <property type="entry name" value="MALTOSE_MALTODEXTRIN-BINDING PERIPLASMIC PROTEIN"/>
    <property type="match status" value="1"/>
</dbReference>
<protein>
    <submittedName>
        <fullName evidence="4">ABC-type glycerol-3-phosphate transport system substrate-binding protein</fullName>
    </submittedName>
</protein>
<dbReference type="EMBL" id="QPJD01000009">
    <property type="protein sequence ID" value="RCW46519.1"/>
    <property type="molecule type" value="Genomic_DNA"/>
</dbReference>
<evidence type="ECO:0000313" key="4">
    <source>
        <dbReference type="EMBL" id="RCW46519.1"/>
    </source>
</evidence>
<evidence type="ECO:0000256" key="1">
    <source>
        <dbReference type="ARBA" id="ARBA00008520"/>
    </source>
</evidence>
<dbReference type="SUPFAM" id="SSF53850">
    <property type="entry name" value="Periplasmic binding protein-like II"/>
    <property type="match status" value="1"/>
</dbReference>
<dbReference type="GO" id="GO:0042956">
    <property type="term" value="P:maltodextrin transmembrane transport"/>
    <property type="evidence" value="ECO:0007669"/>
    <property type="project" value="TreeGrafter"/>
</dbReference>
<keyword evidence="3" id="KW-0732">Signal</keyword>
<dbReference type="Gene3D" id="3.40.190.10">
    <property type="entry name" value="Periplasmic binding protein-like II"/>
    <property type="match status" value="1"/>
</dbReference>
<keyword evidence="2" id="KW-0813">Transport</keyword>
<evidence type="ECO:0000313" key="5">
    <source>
        <dbReference type="Proteomes" id="UP000252415"/>
    </source>
</evidence>
<dbReference type="AlphaFoldDB" id="A0A368W035"/>
<proteinExistence type="inferred from homology"/>